<evidence type="ECO:0000313" key="2">
    <source>
        <dbReference type="EMBL" id="KAF2736278.1"/>
    </source>
</evidence>
<feature type="chain" id="PRO_5040261021" evidence="1">
    <location>
        <begin position="18"/>
        <end position="179"/>
    </location>
</feature>
<accession>A0A9P4QYL1</accession>
<reference evidence="2" key="1">
    <citation type="journal article" date="2020" name="Stud. Mycol.">
        <title>101 Dothideomycetes genomes: a test case for predicting lifestyles and emergence of pathogens.</title>
        <authorList>
            <person name="Haridas S."/>
            <person name="Albert R."/>
            <person name="Binder M."/>
            <person name="Bloem J."/>
            <person name="Labutti K."/>
            <person name="Salamov A."/>
            <person name="Andreopoulos B."/>
            <person name="Baker S."/>
            <person name="Barry K."/>
            <person name="Bills G."/>
            <person name="Bluhm B."/>
            <person name="Cannon C."/>
            <person name="Castanera R."/>
            <person name="Culley D."/>
            <person name="Daum C."/>
            <person name="Ezra D."/>
            <person name="Gonzalez J."/>
            <person name="Henrissat B."/>
            <person name="Kuo A."/>
            <person name="Liang C."/>
            <person name="Lipzen A."/>
            <person name="Lutzoni F."/>
            <person name="Magnuson J."/>
            <person name="Mondo S."/>
            <person name="Nolan M."/>
            <person name="Ohm R."/>
            <person name="Pangilinan J."/>
            <person name="Park H.-J."/>
            <person name="Ramirez L."/>
            <person name="Alfaro M."/>
            <person name="Sun H."/>
            <person name="Tritt A."/>
            <person name="Yoshinaga Y."/>
            <person name="Zwiers L.-H."/>
            <person name="Turgeon B."/>
            <person name="Goodwin S."/>
            <person name="Spatafora J."/>
            <person name="Crous P."/>
            <person name="Grigoriev I."/>
        </authorList>
    </citation>
    <scope>NUCLEOTIDE SEQUENCE</scope>
    <source>
        <strain evidence="2">CBS 125425</strain>
    </source>
</reference>
<comment type="caution">
    <text evidence="2">The sequence shown here is derived from an EMBL/GenBank/DDBJ whole genome shotgun (WGS) entry which is preliminary data.</text>
</comment>
<dbReference type="Proteomes" id="UP000799444">
    <property type="component" value="Unassembled WGS sequence"/>
</dbReference>
<feature type="signal peptide" evidence="1">
    <location>
        <begin position="1"/>
        <end position="17"/>
    </location>
</feature>
<sequence length="179" mass="18823">MSEMNILLFSPLSSCVCVPPPAQGCGRSGSAILPLAFTRCSYTSQSPQKAGILQQYSFALLHLPNFYNFCNESKAISVNDTLESYFVNAIICLSITILLLGACAGSNEVRLSIAALSAGSNEVRISIAALSTGSNEVRISIAALSTGSNKVRLSIAALSTGSNEVRQSIATLDGWNIVK</sequence>
<name>A0A9P4QYL1_9PLEO</name>
<gene>
    <name evidence="2" type="ORF">EJ04DRAFT_169011</name>
</gene>
<protein>
    <submittedName>
        <fullName evidence="2">Uncharacterized protein</fullName>
    </submittedName>
</protein>
<organism evidence="2 3">
    <name type="scientific">Polyplosphaeria fusca</name>
    <dbReference type="NCBI Taxonomy" id="682080"/>
    <lineage>
        <taxon>Eukaryota</taxon>
        <taxon>Fungi</taxon>
        <taxon>Dikarya</taxon>
        <taxon>Ascomycota</taxon>
        <taxon>Pezizomycotina</taxon>
        <taxon>Dothideomycetes</taxon>
        <taxon>Pleosporomycetidae</taxon>
        <taxon>Pleosporales</taxon>
        <taxon>Tetraplosphaeriaceae</taxon>
        <taxon>Polyplosphaeria</taxon>
    </lineage>
</organism>
<proteinExistence type="predicted"/>
<evidence type="ECO:0000313" key="3">
    <source>
        <dbReference type="Proteomes" id="UP000799444"/>
    </source>
</evidence>
<dbReference type="EMBL" id="ML996126">
    <property type="protein sequence ID" value="KAF2736278.1"/>
    <property type="molecule type" value="Genomic_DNA"/>
</dbReference>
<dbReference type="AlphaFoldDB" id="A0A9P4QYL1"/>
<keyword evidence="3" id="KW-1185">Reference proteome</keyword>
<keyword evidence="1" id="KW-0732">Signal</keyword>
<evidence type="ECO:0000256" key="1">
    <source>
        <dbReference type="SAM" id="SignalP"/>
    </source>
</evidence>